<feature type="non-terminal residue" evidence="1">
    <location>
        <position position="1"/>
    </location>
</feature>
<reference evidence="1" key="1">
    <citation type="submission" date="2021-02" db="EMBL/GenBank/DDBJ databases">
        <authorList>
            <person name="Nowell W R."/>
        </authorList>
    </citation>
    <scope>NUCLEOTIDE SEQUENCE</scope>
</reference>
<accession>A0A8S3K4D1</accession>
<protein>
    <submittedName>
        <fullName evidence="1">Uncharacterized protein</fullName>
    </submittedName>
</protein>
<dbReference type="AlphaFoldDB" id="A0A8S3K4D1"/>
<evidence type="ECO:0000313" key="1">
    <source>
        <dbReference type="EMBL" id="CAF5224570.1"/>
    </source>
</evidence>
<sequence length="114" mass="13667">YIQTQQEQLFNSWRQFKQLCIRRFRTSEKIESSRGRSCSLWQSHNELTADYFELLKSLKSEIEPQTSTVYIKRKFLQKLRKHIRDKMPLELTSSLSDLVQKAIEIESSIIQQKN</sequence>
<organism evidence="1 2">
    <name type="scientific">Rotaria magnacalcarata</name>
    <dbReference type="NCBI Taxonomy" id="392030"/>
    <lineage>
        <taxon>Eukaryota</taxon>
        <taxon>Metazoa</taxon>
        <taxon>Spiralia</taxon>
        <taxon>Gnathifera</taxon>
        <taxon>Rotifera</taxon>
        <taxon>Eurotatoria</taxon>
        <taxon>Bdelloidea</taxon>
        <taxon>Philodinida</taxon>
        <taxon>Philodinidae</taxon>
        <taxon>Rotaria</taxon>
    </lineage>
</organism>
<comment type="caution">
    <text evidence="1">The sequence shown here is derived from an EMBL/GenBank/DDBJ whole genome shotgun (WGS) entry which is preliminary data.</text>
</comment>
<dbReference type="EMBL" id="CAJOBJ010373581">
    <property type="protein sequence ID" value="CAF5224570.1"/>
    <property type="molecule type" value="Genomic_DNA"/>
</dbReference>
<name>A0A8S3K4D1_9BILA</name>
<gene>
    <name evidence="1" type="ORF">GIL414_LOCUS86174</name>
</gene>
<dbReference type="Proteomes" id="UP000681720">
    <property type="component" value="Unassembled WGS sequence"/>
</dbReference>
<proteinExistence type="predicted"/>
<evidence type="ECO:0000313" key="2">
    <source>
        <dbReference type="Proteomes" id="UP000681720"/>
    </source>
</evidence>